<evidence type="ECO:0000256" key="1">
    <source>
        <dbReference type="ARBA" id="ARBA00022729"/>
    </source>
</evidence>
<sequence>MLSGLGMAPVAWAQTNWTLAPGYAANVFMTQNLAQFAADLTKASQGKLSVKVGELGKPFAMTDIRTAVGEGKVEGGNVLGSALSKEFPTSGADSIPFMTSSYADAKRLWKHQRVLLEKEMAEKGLKLLYAVPWPAQGLYSTKPVNGIEDMRGIKMRTYNPTTVRVAELMGAQAVELANGPPLVKALAEGTIDSMITSSATGVDMKVWQRFKHFYDVRAWYPKNLTFVSAKAFNALDEATRKAVVNAAQAAEASGWALSEKVSGDALAELQRNQIQVSPTPGELAPHLKRFGERFAREWISTVGIQANGIFIPYYTGQ</sequence>
<dbReference type="GO" id="GO:0055085">
    <property type="term" value="P:transmembrane transport"/>
    <property type="evidence" value="ECO:0007669"/>
    <property type="project" value="InterPro"/>
</dbReference>
<dbReference type="KEGG" id="otd:J1M35_00510"/>
<dbReference type="Gene3D" id="3.40.190.170">
    <property type="entry name" value="Bacterial extracellular solute-binding protein, family 7"/>
    <property type="match status" value="1"/>
</dbReference>
<dbReference type="NCBIfam" id="NF037995">
    <property type="entry name" value="TRAP_S1"/>
    <property type="match status" value="1"/>
</dbReference>
<evidence type="ECO:0000313" key="2">
    <source>
        <dbReference type="EMBL" id="QTD47213.1"/>
    </source>
</evidence>
<dbReference type="InterPro" id="IPR038404">
    <property type="entry name" value="TRAP_DctP_sf"/>
</dbReference>
<dbReference type="PANTHER" id="PTHR33376:SF4">
    <property type="entry name" value="SIALIC ACID-BINDING PERIPLASMIC PROTEIN SIAP"/>
    <property type="match status" value="1"/>
</dbReference>
<protein>
    <submittedName>
        <fullName evidence="2">TRAP transporter substrate-binding protein</fullName>
    </submittedName>
</protein>
<keyword evidence="3" id="KW-1185">Reference proteome</keyword>
<reference evidence="2" key="1">
    <citation type="submission" date="2021-03" db="EMBL/GenBank/DDBJ databases">
        <title>Ottowia sp. 27C isolated from the cloaca of a Giant Asian pond turtle (Heosemys grandis).</title>
        <authorList>
            <person name="Spergser J."/>
            <person name="Busse H.-J."/>
        </authorList>
    </citation>
    <scope>NUCLEOTIDE SEQUENCE</scope>
    <source>
        <strain evidence="2">27C</strain>
    </source>
</reference>
<organism evidence="2 3">
    <name type="scientific">Ottowia testudinis</name>
    <dbReference type="NCBI Taxonomy" id="2816950"/>
    <lineage>
        <taxon>Bacteria</taxon>
        <taxon>Pseudomonadati</taxon>
        <taxon>Pseudomonadota</taxon>
        <taxon>Betaproteobacteria</taxon>
        <taxon>Burkholderiales</taxon>
        <taxon>Comamonadaceae</taxon>
        <taxon>Ottowia</taxon>
    </lineage>
</organism>
<keyword evidence="1" id="KW-0732">Signal</keyword>
<gene>
    <name evidence="2" type="ORF">J1M35_00510</name>
</gene>
<dbReference type="AlphaFoldDB" id="A0A975CIS0"/>
<dbReference type="CDD" id="cd13602">
    <property type="entry name" value="PBP2_TRAP_BpDctp6_7"/>
    <property type="match status" value="1"/>
</dbReference>
<dbReference type="Proteomes" id="UP000663903">
    <property type="component" value="Chromosome"/>
</dbReference>
<dbReference type="Pfam" id="PF03480">
    <property type="entry name" value="DctP"/>
    <property type="match status" value="1"/>
</dbReference>
<dbReference type="EMBL" id="CP071796">
    <property type="protein sequence ID" value="QTD47213.1"/>
    <property type="molecule type" value="Genomic_DNA"/>
</dbReference>
<accession>A0A975CIS0</accession>
<evidence type="ECO:0000313" key="3">
    <source>
        <dbReference type="Proteomes" id="UP000663903"/>
    </source>
</evidence>
<proteinExistence type="predicted"/>
<dbReference type="InterPro" id="IPR018389">
    <property type="entry name" value="DctP_fam"/>
</dbReference>
<name>A0A975CIS0_9BURK</name>
<dbReference type="PANTHER" id="PTHR33376">
    <property type="match status" value="1"/>
</dbReference>